<dbReference type="AlphaFoldDB" id="A0A022Y687"/>
<evidence type="ECO:0000313" key="2">
    <source>
        <dbReference type="EMBL" id="EZF78339.1"/>
    </source>
</evidence>
<evidence type="ECO:0000256" key="1">
    <source>
        <dbReference type="SAM" id="SignalP"/>
    </source>
</evidence>
<protein>
    <submittedName>
        <fullName evidence="2">Uncharacterized protein</fullName>
    </submittedName>
</protein>
<name>A0A022Y687_TRISD</name>
<feature type="signal peptide" evidence="1">
    <location>
        <begin position="1"/>
        <end position="40"/>
    </location>
</feature>
<gene>
    <name evidence="2" type="ORF">H105_00626</name>
</gene>
<evidence type="ECO:0000313" key="3">
    <source>
        <dbReference type="Proteomes" id="UP000023623"/>
    </source>
</evidence>
<reference evidence="2 3" key="1">
    <citation type="submission" date="2014-02" db="EMBL/GenBank/DDBJ databases">
        <title>The Genome Sequence of Trichophyton rubrum (morphotype soudanense) CBS 452.61.</title>
        <authorList>
            <consortium name="The Broad Institute Genomics Platform"/>
            <person name="Cuomo C.A."/>
            <person name="White T.C."/>
            <person name="Graser Y."/>
            <person name="Martinez-Rossi N."/>
            <person name="Heitman J."/>
            <person name="Young S.K."/>
            <person name="Zeng Q."/>
            <person name="Gargeya S."/>
            <person name="Abouelleil A."/>
            <person name="Alvarado L."/>
            <person name="Chapman S.B."/>
            <person name="Gainer-Dewar J."/>
            <person name="Goldberg J."/>
            <person name="Griggs A."/>
            <person name="Gujja S."/>
            <person name="Hansen M."/>
            <person name="Howarth C."/>
            <person name="Imamovic A."/>
            <person name="Larimer J."/>
            <person name="Martinez D."/>
            <person name="Murphy C."/>
            <person name="Pearson M.D."/>
            <person name="Persinoti G."/>
            <person name="Poon T."/>
            <person name="Priest M."/>
            <person name="Roberts A.D."/>
            <person name="Saif S."/>
            <person name="Shea T.D."/>
            <person name="Sykes S.N."/>
            <person name="Wortman J."/>
            <person name="Nusbaum C."/>
            <person name="Birren B."/>
        </authorList>
    </citation>
    <scope>NUCLEOTIDE SEQUENCE [LARGE SCALE GENOMIC DNA]</scope>
    <source>
        <strain evidence="2 3">CBS 452.61</strain>
    </source>
</reference>
<feature type="chain" id="PRO_5001512356" evidence="1">
    <location>
        <begin position="41"/>
        <end position="158"/>
    </location>
</feature>
<sequence length="158" mass="17159">MSLTATRYNHHRPAQGSCHRPTMHFSQMIIAALLVACASAQQLNKGETCTSNRDCEARCGGGEFGIASGKFVCSNDNGKNEKEFTCSGCTNLEDQYRLAKVSELCTEVIAQGDKDVYCIAQDNGFAADCEYYGGTLKKVTELSTYDDAVNACKKASRQ</sequence>
<keyword evidence="3" id="KW-1185">Reference proteome</keyword>
<accession>A0A022Y687</accession>
<proteinExistence type="predicted"/>
<keyword evidence="1" id="KW-0732">Signal</keyword>
<organism evidence="2 3">
    <name type="scientific">Trichophyton soudanense CBS 452.61</name>
    <dbReference type="NCBI Taxonomy" id="1215331"/>
    <lineage>
        <taxon>Eukaryota</taxon>
        <taxon>Fungi</taxon>
        <taxon>Dikarya</taxon>
        <taxon>Ascomycota</taxon>
        <taxon>Pezizomycotina</taxon>
        <taxon>Eurotiomycetes</taxon>
        <taxon>Eurotiomycetidae</taxon>
        <taxon>Onygenales</taxon>
        <taxon>Arthrodermataceae</taxon>
        <taxon>Trichophyton</taxon>
    </lineage>
</organism>
<dbReference type="Proteomes" id="UP000023623">
    <property type="component" value="Unassembled WGS sequence"/>
</dbReference>
<dbReference type="EMBL" id="KK208730">
    <property type="protein sequence ID" value="EZF78339.1"/>
    <property type="molecule type" value="Genomic_DNA"/>
</dbReference>
<dbReference type="HOGENOM" id="CLU_1670639_0_0_1"/>